<dbReference type="AlphaFoldDB" id="A0A1N7EWI8"/>
<sequence>MSDAHFFALFGLPVDFNIDKQALKQAHLALQKQHHPDRNTANHGSNQQASLINHAYQTLLADDSRADYLLQLSGVVVDASESIADWEFLDSMMQLRIELDDTSDNGELAQIAQQVGLINQAQAQRFIEAYGNQNWSQAIDASKKLQFTARLLDDIANKTSENLAKDNTDDELYV</sequence>
<accession>A0A1N7EWI8</accession>
<name>A0A1N7EWI8_9GAMM</name>
<dbReference type="EMBL" id="FTNU01000008">
    <property type="protein sequence ID" value="SIR92441.1"/>
    <property type="molecule type" value="Genomic_DNA"/>
</dbReference>
<dbReference type="Gene3D" id="1.10.287.110">
    <property type="entry name" value="DnaJ domain"/>
    <property type="match status" value="1"/>
</dbReference>
<evidence type="ECO:0000256" key="2">
    <source>
        <dbReference type="ARBA" id="ARBA00023186"/>
    </source>
</evidence>
<dbReference type="RefSeq" id="WP_076555285.1">
    <property type="nucleotide sequence ID" value="NZ_FTNU01000008.1"/>
</dbReference>
<gene>
    <name evidence="5" type="ORF">SAMN02745664_1084</name>
</gene>
<dbReference type="PANTHER" id="PTHR14021:SF15">
    <property type="entry name" value="IRON-SULFUR CLUSTER CO-CHAPERONE PROTEIN HSCB"/>
    <property type="match status" value="1"/>
</dbReference>
<evidence type="ECO:0000256" key="1">
    <source>
        <dbReference type="ARBA" id="ARBA00010476"/>
    </source>
</evidence>
<dbReference type="InterPro" id="IPR009073">
    <property type="entry name" value="HscB_oligo_C"/>
</dbReference>
<dbReference type="PANTHER" id="PTHR14021">
    <property type="entry name" value="IRON-SULFUR CLUSTER CO-CHAPERONE PROTEIN HSCB"/>
    <property type="match status" value="1"/>
</dbReference>
<dbReference type="InterPro" id="IPR001623">
    <property type="entry name" value="DnaJ_domain"/>
</dbReference>
<organism evidence="5 6">
    <name type="scientific">Moraxella cuniculi DSM 21768</name>
    <dbReference type="NCBI Taxonomy" id="1122245"/>
    <lineage>
        <taxon>Bacteria</taxon>
        <taxon>Pseudomonadati</taxon>
        <taxon>Pseudomonadota</taxon>
        <taxon>Gammaproteobacteria</taxon>
        <taxon>Moraxellales</taxon>
        <taxon>Moraxellaceae</taxon>
        <taxon>Moraxella</taxon>
    </lineage>
</organism>
<evidence type="ECO:0000313" key="5">
    <source>
        <dbReference type="EMBL" id="SIR92441.1"/>
    </source>
</evidence>
<dbReference type="InterPro" id="IPR036386">
    <property type="entry name" value="HscB_C_sf"/>
</dbReference>
<dbReference type="SMART" id="SM00271">
    <property type="entry name" value="DnaJ"/>
    <property type="match status" value="1"/>
</dbReference>
<dbReference type="GO" id="GO:0051259">
    <property type="term" value="P:protein complex oligomerization"/>
    <property type="evidence" value="ECO:0007669"/>
    <property type="project" value="InterPro"/>
</dbReference>
<dbReference type="GO" id="GO:0001671">
    <property type="term" value="F:ATPase activator activity"/>
    <property type="evidence" value="ECO:0007669"/>
    <property type="project" value="InterPro"/>
</dbReference>
<dbReference type="GO" id="GO:0051087">
    <property type="term" value="F:protein-folding chaperone binding"/>
    <property type="evidence" value="ECO:0007669"/>
    <property type="project" value="InterPro"/>
</dbReference>
<dbReference type="SUPFAM" id="SSF47144">
    <property type="entry name" value="HSC20 (HSCB), C-terminal oligomerisation domain"/>
    <property type="match status" value="1"/>
</dbReference>
<keyword evidence="2" id="KW-0143">Chaperone</keyword>
<evidence type="ECO:0000259" key="4">
    <source>
        <dbReference type="PROSITE" id="PS50076"/>
    </source>
</evidence>
<dbReference type="InterPro" id="IPR036869">
    <property type="entry name" value="J_dom_sf"/>
</dbReference>
<proteinExistence type="inferred from homology"/>
<dbReference type="InterPro" id="IPR004640">
    <property type="entry name" value="HscB"/>
</dbReference>
<evidence type="ECO:0000256" key="3">
    <source>
        <dbReference type="ARBA" id="ARBA00025596"/>
    </source>
</evidence>
<feature type="domain" description="J" evidence="4">
    <location>
        <begin position="5"/>
        <end position="72"/>
    </location>
</feature>
<reference evidence="6" key="1">
    <citation type="submission" date="2017-01" db="EMBL/GenBank/DDBJ databases">
        <authorList>
            <person name="Varghese N."/>
            <person name="Submissions S."/>
        </authorList>
    </citation>
    <scope>NUCLEOTIDE SEQUENCE [LARGE SCALE GENOMIC DNA]</scope>
    <source>
        <strain evidence="6">DSM 21768</strain>
    </source>
</reference>
<comment type="similarity">
    <text evidence="1">Belongs to the HscB family.</text>
</comment>
<dbReference type="Gene3D" id="1.20.1280.20">
    <property type="entry name" value="HscB, C-terminal domain"/>
    <property type="match status" value="1"/>
</dbReference>
<dbReference type="Proteomes" id="UP000187495">
    <property type="component" value="Unassembled WGS sequence"/>
</dbReference>
<keyword evidence="6" id="KW-1185">Reference proteome</keyword>
<dbReference type="Pfam" id="PF07743">
    <property type="entry name" value="HSCB_C"/>
    <property type="match status" value="1"/>
</dbReference>
<dbReference type="CDD" id="cd06257">
    <property type="entry name" value="DnaJ"/>
    <property type="match status" value="1"/>
</dbReference>
<protein>
    <submittedName>
        <fullName evidence="5">Co-chaperone protein HscB</fullName>
    </submittedName>
</protein>
<dbReference type="STRING" id="34061.B0189_10880"/>
<dbReference type="NCBIfam" id="TIGR00714">
    <property type="entry name" value="hscB"/>
    <property type="match status" value="1"/>
</dbReference>
<dbReference type="Pfam" id="PF00226">
    <property type="entry name" value="DnaJ"/>
    <property type="match status" value="1"/>
</dbReference>
<comment type="function">
    <text evidence="3">Co-chaperone involved in the maturation of iron-sulfur cluster-containing proteins. Seems to help targeting proteins to be folded toward HscA.</text>
</comment>
<evidence type="ECO:0000313" key="6">
    <source>
        <dbReference type="Proteomes" id="UP000187495"/>
    </source>
</evidence>
<dbReference type="SUPFAM" id="SSF46565">
    <property type="entry name" value="Chaperone J-domain"/>
    <property type="match status" value="1"/>
</dbReference>
<dbReference type="GO" id="GO:0044571">
    <property type="term" value="P:[2Fe-2S] cluster assembly"/>
    <property type="evidence" value="ECO:0007669"/>
    <property type="project" value="InterPro"/>
</dbReference>
<dbReference type="PROSITE" id="PS50076">
    <property type="entry name" value="DNAJ_2"/>
    <property type="match status" value="1"/>
</dbReference>